<proteinExistence type="evidence at protein level"/>
<keyword id="KW-0903">Direct protein sequencing</keyword>
<reference key="1">
    <citation type="journal article" date="1995" name="Arch. Microbiol.">
        <title>Pyruvate: ferredoxin oxidoreductase from the sulfate-reducing Archaeoglobus fulgidus: molecular composition, catalytic properties, and sequence alignments.</title>
        <authorList>
            <person name="Kunow J."/>
            <person name="Linder D."/>
            <person name="Thauer R.K."/>
        </authorList>
    </citation>
    <scope>PROTEIN SEQUENCE</scope>
</reference>
<dbReference type="AlphaFoldDB" id="Q9UWI4"/>
<sequence>MKIKINLGAISEPMQSENLKTGDFG</sequence>
<accession>Q9UWI4</accession>
<protein>
    <submittedName>
        <fullName>Pyruvate: ferredoxin oxidoreductase delta chain</fullName>
    </submittedName>
</protein>
<name>Q9UWI4_ARCFL</name>
<organism>
    <name type="scientific">Archaeoglobus fulgidus</name>
    <dbReference type="NCBI Taxonomy" id="2234"/>
    <lineage>
        <taxon>Archaea</taxon>
        <taxon>Methanobacteriati</taxon>
        <taxon>Methanobacteriota</taxon>
        <taxon>Archaeoglobi</taxon>
        <taxon>Archaeoglobales</taxon>
        <taxon>Archaeoglobaceae</taxon>
        <taxon>Archaeoglobus</taxon>
    </lineage>
</organism>